<dbReference type="GO" id="GO:0006355">
    <property type="term" value="P:regulation of DNA-templated transcription"/>
    <property type="evidence" value="ECO:0007669"/>
    <property type="project" value="InterPro"/>
</dbReference>
<dbReference type="CDD" id="cd00130">
    <property type="entry name" value="PAS"/>
    <property type="match status" value="2"/>
</dbReference>
<sequence length="562" mass="63649">MSCCVASHAELETQLAETQKALSESRQELATTQEALAQELATTQEVLAKAEQELRELVSLRHCIDAANAPIVAVDRSGFVTLWNQKAEEVFQCPRHSALRRSLADFLHKDDDRENFIAAQAFILAQPAPPPEGLNRTHVQQRDVTGALFIGQDISELSKTAEAELAVQDLTRLIRTVNAPIIGVDPFGCIEDWNNAAELLTGFTKEEAIGKHFAQHFITEEEFADSVQSMLSLVSTGQEITNYEFSLWTKGGQRKEILWSATVGFHMFEALSISEIVNGTLWESLELGRLRQDLRSCGLAFRPVYVSRGWEIEHLISQQAQMGVCDPRMVLWRASFVSILKTMCQNFWMRRKEVQGSSEKTARTEVFTTDFGYEFCFEAPNGSVKWYKVQGHLIQECTTDSQFEISGSMHEVTSMLIDKVMGDRWQKWWSRMCHMVFDATLLVDTQEYRVLNSWGEEKVFGCKLQSHHPLLQLIKPEDTVKLKEAFNEVTFKGFERGRTLHLISPGSERSRPAQCFLLSADQENPNECMMGIRMQVTATDDNVSVLWDVAKPCPKSPDHLTQ</sequence>
<dbReference type="SUPFAM" id="SSF55785">
    <property type="entry name" value="PYP-like sensor domain (PAS domain)"/>
    <property type="match status" value="2"/>
</dbReference>
<dbReference type="InterPro" id="IPR013767">
    <property type="entry name" value="PAS_fold"/>
</dbReference>
<evidence type="ECO:0000313" key="4">
    <source>
        <dbReference type="Proteomes" id="UP000654075"/>
    </source>
</evidence>
<dbReference type="SMART" id="SM00091">
    <property type="entry name" value="PAS"/>
    <property type="match status" value="2"/>
</dbReference>
<dbReference type="NCBIfam" id="TIGR00229">
    <property type="entry name" value="sensory_box"/>
    <property type="match status" value="1"/>
</dbReference>
<feature type="non-terminal residue" evidence="3">
    <location>
        <position position="1"/>
    </location>
</feature>
<name>A0A813DWC5_POLGL</name>
<dbReference type="Gene3D" id="3.30.450.20">
    <property type="entry name" value="PAS domain"/>
    <property type="match status" value="2"/>
</dbReference>
<feature type="domain" description="PAS" evidence="2">
    <location>
        <begin position="166"/>
        <end position="237"/>
    </location>
</feature>
<reference evidence="3" key="1">
    <citation type="submission" date="2021-02" db="EMBL/GenBank/DDBJ databases">
        <authorList>
            <person name="Dougan E. K."/>
            <person name="Rhodes N."/>
            <person name="Thang M."/>
            <person name="Chan C."/>
        </authorList>
    </citation>
    <scope>NUCLEOTIDE SEQUENCE</scope>
</reference>
<keyword evidence="4" id="KW-1185">Reference proteome</keyword>
<evidence type="ECO:0000313" key="3">
    <source>
        <dbReference type="EMBL" id="CAE8591678.1"/>
    </source>
</evidence>
<dbReference type="InterPro" id="IPR000014">
    <property type="entry name" value="PAS"/>
</dbReference>
<evidence type="ECO:0000256" key="1">
    <source>
        <dbReference type="SAM" id="Coils"/>
    </source>
</evidence>
<dbReference type="OrthoDB" id="10266508at2759"/>
<feature type="domain" description="PAS" evidence="2">
    <location>
        <begin position="50"/>
        <end position="111"/>
    </location>
</feature>
<accession>A0A813DWC5</accession>
<protein>
    <recommendedName>
        <fullName evidence="2">PAS domain-containing protein</fullName>
    </recommendedName>
</protein>
<gene>
    <name evidence="3" type="ORF">PGLA1383_LOCUS10343</name>
</gene>
<dbReference type="Proteomes" id="UP000654075">
    <property type="component" value="Unassembled WGS sequence"/>
</dbReference>
<dbReference type="InterPro" id="IPR035965">
    <property type="entry name" value="PAS-like_dom_sf"/>
</dbReference>
<keyword evidence="1" id="KW-0175">Coiled coil</keyword>
<proteinExistence type="predicted"/>
<feature type="coiled-coil region" evidence="1">
    <location>
        <begin position="8"/>
        <end position="60"/>
    </location>
</feature>
<organism evidence="3 4">
    <name type="scientific">Polarella glacialis</name>
    <name type="common">Dinoflagellate</name>
    <dbReference type="NCBI Taxonomy" id="89957"/>
    <lineage>
        <taxon>Eukaryota</taxon>
        <taxon>Sar</taxon>
        <taxon>Alveolata</taxon>
        <taxon>Dinophyceae</taxon>
        <taxon>Suessiales</taxon>
        <taxon>Suessiaceae</taxon>
        <taxon>Polarella</taxon>
    </lineage>
</organism>
<dbReference type="AlphaFoldDB" id="A0A813DWC5"/>
<comment type="caution">
    <text evidence="3">The sequence shown here is derived from an EMBL/GenBank/DDBJ whole genome shotgun (WGS) entry which is preliminary data.</text>
</comment>
<dbReference type="PROSITE" id="PS50112">
    <property type="entry name" value="PAS"/>
    <property type="match status" value="2"/>
</dbReference>
<dbReference type="Pfam" id="PF00989">
    <property type="entry name" value="PAS"/>
    <property type="match status" value="2"/>
</dbReference>
<evidence type="ECO:0000259" key="2">
    <source>
        <dbReference type="PROSITE" id="PS50112"/>
    </source>
</evidence>
<dbReference type="EMBL" id="CAJNNV010005126">
    <property type="protein sequence ID" value="CAE8591678.1"/>
    <property type="molecule type" value="Genomic_DNA"/>
</dbReference>